<evidence type="ECO:0000313" key="3">
    <source>
        <dbReference type="Proteomes" id="UP000298390"/>
    </source>
</evidence>
<proteinExistence type="predicted"/>
<sequence length="230" mass="25836">MFFAFSSGKSNRIPAHSPAIQAHHNGHNVARPGQPATSVFDVSPRITKTHTSYMPCYAVAVDVFVKPLPETDVDNQQETWIVDIQPPRQLTRGHIVTVRTANHVIGAGRISKTMTLTRHWITLRLAGRRDGLQIRVPIPWARLCDLDGYSHTVLFRALQKLPAPHHTFLTKPAFHDPDHNPYEFDISPNATARLRARMKKDTKTKELLESLSHESTNKARPHGEGEGSQD</sequence>
<evidence type="ECO:0000256" key="1">
    <source>
        <dbReference type="SAM" id="MobiDB-lite"/>
    </source>
</evidence>
<protein>
    <submittedName>
        <fullName evidence="2">Uncharacterized protein</fullName>
    </submittedName>
</protein>
<feature type="region of interest" description="Disordered" evidence="1">
    <location>
        <begin position="197"/>
        <end position="230"/>
    </location>
</feature>
<organism evidence="2 3">
    <name type="scientific">Rhodofomes roseus</name>
    <dbReference type="NCBI Taxonomy" id="34475"/>
    <lineage>
        <taxon>Eukaryota</taxon>
        <taxon>Fungi</taxon>
        <taxon>Dikarya</taxon>
        <taxon>Basidiomycota</taxon>
        <taxon>Agaricomycotina</taxon>
        <taxon>Agaricomycetes</taxon>
        <taxon>Polyporales</taxon>
        <taxon>Rhodofomes</taxon>
    </lineage>
</organism>
<dbReference type="AlphaFoldDB" id="A0A4Y9XQM1"/>
<feature type="compositionally biased region" description="Basic and acidic residues" evidence="1">
    <location>
        <begin position="199"/>
        <end position="230"/>
    </location>
</feature>
<name>A0A4Y9XQM1_9APHY</name>
<reference evidence="2 3" key="1">
    <citation type="submission" date="2019-01" db="EMBL/GenBank/DDBJ databases">
        <title>Genome sequencing of the rare red list fungi Fomitopsis rosea.</title>
        <authorList>
            <person name="Buettner E."/>
            <person name="Kellner H."/>
        </authorList>
    </citation>
    <scope>NUCLEOTIDE SEQUENCE [LARGE SCALE GENOMIC DNA]</scope>
    <source>
        <strain evidence="2 3">DSM 105464</strain>
    </source>
</reference>
<gene>
    <name evidence="2" type="ORF">EVJ58_g10871</name>
</gene>
<evidence type="ECO:0000313" key="2">
    <source>
        <dbReference type="EMBL" id="TFY50829.1"/>
    </source>
</evidence>
<comment type="caution">
    <text evidence="2">The sequence shown here is derived from an EMBL/GenBank/DDBJ whole genome shotgun (WGS) entry which is preliminary data.</text>
</comment>
<dbReference type="Proteomes" id="UP000298390">
    <property type="component" value="Unassembled WGS sequence"/>
</dbReference>
<accession>A0A4Y9XQM1</accession>
<dbReference type="EMBL" id="SEKV01001359">
    <property type="protein sequence ID" value="TFY50829.1"/>
    <property type="molecule type" value="Genomic_DNA"/>
</dbReference>